<dbReference type="PANTHER" id="PTHR33221:SF15">
    <property type="entry name" value="HTH-TYPE TRANSCRIPTIONAL REGULATOR YWGB-RELATED"/>
    <property type="match status" value="1"/>
</dbReference>
<organism evidence="1 2">
    <name type="scientific">Levilactobacillus namurensis</name>
    <dbReference type="NCBI Taxonomy" id="380393"/>
    <lineage>
        <taxon>Bacteria</taxon>
        <taxon>Bacillati</taxon>
        <taxon>Bacillota</taxon>
        <taxon>Bacilli</taxon>
        <taxon>Lactobacillales</taxon>
        <taxon>Lactobacillaceae</taxon>
        <taxon>Levilactobacillus</taxon>
    </lineage>
</organism>
<dbReference type="RefSeq" id="WP_313844666.1">
    <property type="nucleotide sequence ID" value="NZ_JAVLAM010000001.1"/>
</dbReference>
<protein>
    <submittedName>
        <fullName evidence="1">Rrf2 family transcriptional regulator</fullName>
    </submittedName>
</protein>
<dbReference type="PROSITE" id="PS51197">
    <property type="entry name" value="HTH_RRF2_2"/>
    <property type="match status" value="1"/>
</dbReference>
<dbReference type="GO" id="GO:0005829">
    <property type="term" value="C:cytosol"/>
    <property type="evidence" value="ECO:0007669"/>
    <property type="project" value="TreeGrafter"/>
</dbReference>
<dbReference type="AlphaFoldDB" id="A0AAW8W571"/>
<sequence length="162" mass="18523">MRLDFSVAVHSLLYLDENRPRKIASRELATSLQLNAVMIRNILSVLHKQGYIEGSVGKNGGYQLIRDLADINVGELYDLTIPPTISYARFITGDSKGAKVSDSTDISANISQTLTDLFTLADDDYRRFYHQFTMTDLKRDLHSHGYFRQLIHRQQENETLEN</sequence>
<evidence type="ECO:0000313" key="2">
    <source>
        <dbReference type="Proteomes" id="UP001254075"/>
    </source>
</evidence>
<dbReference type="EMBL" id="JAVLAM010000001">
    <property type="protein sequence ID" value="MDT7013564.1"/>
    <property type="molecule type" value="Genomic_DNA"/>
</dbReference>
<dbReference type="InterPro" id="IPR036388">
    <property type="entry name" value="WH-like_DNA-bd_sf"/>
</dbReference>
<dbReference type="PANTHER" id="PTHR33221">
    <property type="entry name" value="WINGED HELIX-TURN-HELIX TRANSCRIPTIONAL REGULATOR, RRF2 FAMILY"/>
    <property type="match status" value="1"/>
</dbReference>
<dbReference type="InterPro" id="IPR036390">
    <property type="entry name" value="WH_DNA-bd_sf"/>
</dbReference>
<dbReference type="SUPFAM" id="SSF46785">
    <property type="entry name" value="Winged helix' DNA-binding domain"/>
    <property type="match status" value="1"/>
</dbReference>
<dbReference type="Gene3D" id="1.10.10.10">
    <property type="entry name" value="Winged helix-like DNA-binding domain superfamily/Winged helix DNA-binding domain"/>
    <property type="match status" value="1"/>
</dbReference>
<comment type="caution">
    <text evidence="1">The sequence shown here is derived from an EMBL/GenBank/DDBJ whole genome shotgun (WGS) entry which is preliminary data.</text>
</comment>
<reference evidence="1" key="1">
    <citation type="submission" date="2023-08" db="EMBL/GenBank/DDBJ databases">
        <authorList>
            <person name="Page C.A."/>
            <person name="Perez-Diaz I.M."/>
        </authorList>
    </citation>
    <scope>NUCLEOTIDE SEQUENCE</scope>
    <source>
        <strain evidence="1">3.8.38</strain>
    </source>
</reference>
<dbReference type="GO" id="GO:0003700">
    <property type="term" value="F:DNA-binding transcription factor activity"/>
    <property type="evidence" value="ECO:0007669"/>
    <property type="project" value="TreeGrafter"/>
</dbReference>
<gene>
    <name evidence="1" type="ORF">RI532_03870</name>
</gene>
<proteinExistence type="predicted"/>
<dbReference type="Proteomes" id="UP001254075">
    <property type="component" value="Unassembled WGS sequence"/>
</dbReference>
<accession>A0AAW8W571</accession>
<dbReference type="InterPro" id="IPR000944">
    <property type="entry name" value="Tscrpt_reg_Rrf2"/>
</dbReference>
<dbReference type="Pfam" id="PF02082">
    <property type="entry name" value="Rrf2"/>
    <property type="match status" value="1"/>
</dbReference>
<evidence type="ECO:0000313" key="1">
    <source>
        <dbReference type="EMBL" id="MDT7013564.1"/>
    </source>
</evidence>
<name>A0AAW8W571_9LACO</name>